<dbReference type="InterPro" id="IPR020471">
    <property type="entry name" value="AKR"/>
</dbReference>
<protein>
    <recommendedName>
        <fullName evidence="7">NADP-dependent oxidoreductase domain-containing protein</fullName>
    </recommendedName>
</protein>
<feature type="active site" description="Proton donor" evidence="4">
    <location>
        <position position="39"/>
    </location>
</feature>
<keyword evidence="2" id="KW-0521">NADP</keyword>
<dbReference type="Proteomes" id="UP000178017">
    <property type="component" value="Unassembled WGS sequence"/>
</dbReference>
<evidence type="ECO:0000313" key="8">
    <source>
        <dbReference type="EMBL" id="OGE65520.1"/>
    </source>
</evidence>
<name>A0A1F5MJQ2_9BACT</name>
<feature type="site" description="Lowers pKa of active site Tyr" evidence="6">
    <location>
        <position position="64"/>
    </location>
</feature>
<accession>A0A1F5MJQ2</accession>
<evidence type="ECO:0000256" key="2">
    <source>
        <dbReference type="ARBA" id="ARBA00022857"/>
    </source>
</evidence>
<evidence type="ECO:0000259" key="7">
    <source>
        <dbReference type="Pfam" id="PF00248"/>
    </source>
</evidence>
<evidence type="ECO:0000256" key="6">
    <source>
        <dbReference type="PIRSR" id="PIRSR000097-3"/>
    </source>
</evidence>
<dbReference type="PANTHER" id="PTHR43827">
    <property type="entry name" value="2,5-DIKETO-D-GLUCONIC ACID REDUCTASE"/>
    <property type="match status" value="1"/>
</dbReference>
<feature type="domain" description="NADP-dependent oxidoreductase" evidence="7">
    <location>
        <begin position="6"/>
        <end position="245"/>
    </location>
</feature>
<sequence length="262" mass="30111">MDIPILGFGTWQLKGQDCVDSALHALRVGYRHIDTADSYGNHLEVAQAIKSSGVKREDLFITTKVPRSLLGYDDVLLSCDRYLVELDIPYIDLLLIHWPNKDIPIEKTLEAFERLKQQEKIKEVGVSNFTIHHLEDIKSKSFKVVNNQIELHPTFNQLAIQQYCDQNNIKLTAYSPVGRGVDLELDTIRELAMKHGRTPSQIILRWIMQRGIIAIPKSSNPKHIEENFNTADFELTDEEVKLLNNIPQEERIVNPPTSEFHY</sequence>
<organism evidence="8 9">
    <name type="scientific">Candidatus Daviesbacteria bacterium RIFCSPLOWO2_01_FULL_40_24</name>
    <dbReference type="NCBI Taxonomy" id="1797787"/>
    <lineage>
        <taxon>Bacteria</taxon>
        <taxon>Candidatus Daviesiibacteriota</taxon>
    </lineage>
</organism>
<feature type="binding site" evidence="5">
    <location>
        <position position="97"/>
    </location>
    <ligand>
        <name>substrate</name>
    </ligand>
</feature>
<reference evidence="8 9" key="1">
    <citation type="journal article" date="2016" name="Nat. Commun.">
        <title>Thousands of microbial genomes shed light on interconnected biogeochemical processes in an aquifer system.</title>
        <authorList>
            <person name="Anantharaman K."/>
            <person name="Brown C.T."/>
            <person name="Hug L.A."/>
            <person name="Sharon I."/>
            <person name="Castelle C.J."/>
            <person name="Probst A.J."/>
            <person name="Thomas B.C."/>
            <person name="Singh A."/>
            <person name="Wilkins M.J."/>
            <person name="Karaoz U."/>
            <person name="Brodie E.L."/>
            <person name="Williams K.H."/>
            <person name="Hubbard S.S."/>
            <person name="Banfield J.F."/>
        </authorList>
    </citation>
    <scope>NUCLEOTIDE SEQUENCE [LARGE SCALE GENOMIC DNA]</scope>
</reference>
<dbReference type="GO" id="GO:0016616">
    <property type="term" value="F:oxidoreductase activity, acting on the CH-OH group of donors, NAD or NADP as acceptor"/>
    <property type="evidence" value="ECO:0007669"/>
    <property type="project" value="UniProtKB-ARBA"/>
</dbReference>
<dbReference type="FunFam" id="3.20.20.100:FF:000002">
    <property type="entry name" value="2,5-diketo-D-gluconic acid reductase A"/>
    <property type="match status" value="1"/>
</dbReference>
<dbReference type="InterPro" id="IPR023210">
    <property type="entry name" value="NADP_OxRdtase_dom"/>
</dbReference>
<dbReference type="AlphaFoldDB" id="A0A1F5MJQ2"/>
<comment type="caution">
    <text evidence="8">The sequence shown here is derived from an EMBL/GenBank/DDBJ whole genome shotgun (WGS) entry which is preliminary data.</text>
</comment>
<evidence type="ECO:0000256" key="1">
    <source>
        <dbReference type="ARBA" id="ARBA00007905"/>
    </source>
</evidence>
<evidence type="ECO:0000256" key="4">
    <source>
        <dbReference type="PIRSR" id="PIRSR000097-1"/>
    </source>
</evidence>
<gene>
    <name evidence="8" type="ORF">A3B49_01755</name>
</gene>
<proteinExistence type="inferred from homology"/>
<dbReference type="InterPro" id="IPR018170">
    <property type="entry name" value="Aldo/ket_reductase_CS"/>
</dbReference>
<dbReference type="SUPFAM" id="SSF51430">
    <property type="entry name" value="NAD(P)-linked oxidoreductase"/>
    <property type="match status" value="1"/>
</dbReference>
<dbReference type="PANTHER" id="PTHR43827:SF3">
    <property type="entry name" value="NADP-DEPENDENT OXIDOREDUCTASE DOMAIN-CONTAINING PROTEIN"/>
    <property type="match status" value="1"/>
</dbReference>
<dbReference type="Gene3D" id="3.20.20.100">
    <property type="entry name" value="NADP-dependent oxidoreductase domain"/>
    <property type="match status" value="1"/>
</dbReference>
<evidence type="ECO:0000313" key="9">
    <source>
        <dbReference type="Proteomes" id="UP000178017"/>
    </source>
</evidence>
<dbReference type="Pfam" id="PF00248">
    <property type="entry name" value="Aldo_ket_red"/>
    <property type="match status" value="1"/>
</dbReference>
<dbReference type="InterPro" id="IPR036812">
    <property type="entry name" value="NAD(P)_OxRdtase_dom_sf"/>
</dbReference>
<comment type="similarity">
    <text evidence="1">Belongs to the aldo/keto reductase family.</text>
</comment>
<evidence type="ECO:0000256" key="5">
    <source>
        <dbReference type="PIRSR" id="PIRSR000097-2"/>
    </source>
</evidence>
<evidence type="ECO:0000256" key="3">
    <source>
        <dbReference type="ARBA" id="ARBA00023002"/>
    </source>
</evidence>
<keyword evidence="3" id="KW-0560">Oxidoreductase</keyword>
<dbReference type="PROSITE" id="PS00062">
    <property type="entry name" value="ALDOKETO_REDUCTASE_2"/>
    <property type="match status" value="1"/>
</dbReference>
<dbReference type="EMBL" id="MFDO01000016">
    <property type="protein sequence ID" value="OGE65520.1"/>
    <property type="molecule type" value="Genomic_DNA"/>
</dbReference>
<dbReference type="PIRSF" id="PIRSF000097">
    <property type="entry name" value="AKR"/>
    <property type="match status" value="1"/>
</dbReference>
<dbReference type="PRINTS" id="PR00069">
    <property type="entry name" value="ALDKETRDTASE"/>
</dbReference>